<evidence type="ECO:0000313" key="2">
    <source>
        <dbReference type="EMBL" id="CEH14375.1"/>
    </source>
</evidence>
<protein>
    <submittedName>
        <fullName evidence="2">Uncharacterized protein</fullName>
    </submittedName>
</protein>
<keyword evidence="1" id="KW-0732">Signal</keyword>
<feature type="chain" id="PRO_5006059464" evidence="1">
    <location>
        <begin position="24"/>
        <end position="227"/>
    </location>
</feature>
<dbReference type="AlphaFoldDB" id="A0A0P1BFP2"/>
<evidence type="ECO:0000313" key="3">
    <source>
        <dbReference type="Proteomes" id="UP000054845"/>
    </source>
</evidence>
<evidence type="ECO:0000256" key="1">
    <source>
        <dbReference type="SAM" id="SignalP"/>
    </source>
</evidence>
<dbReference type="EMBL" id="CCYA01000243">
    <property type="protein sequence ID" value="CEH14375.1"/>
    <property type="molecule type" value="Genomic_DNA"/>
</dbReference>
<reference evidence="2 3" key="1">
    <citation type="submission" date="2014-09" db="EMBL/GenBank/DDBJ databases">
        <authorList>
            <person name="Magalhaes I.L.F."/>
            <person name="Oliveira U."/>
            <person name="Santos F.R."/>
            <person name="Vidigal T.H.D.A."/>
            <person name="Brescovit A.D."/>
            <person name="Santos A.J."/>
        </authorList>
    </citation>
    <scope>NUCLEOTIDE SEQUENCE [LARGE SCALE GENOMIC DNA]</scope>
</reference>
<accession>A0A0P1BFP2</accession>
<proteinExistence type="predicted"/>
<feature type="signal peptide" evidence="1">
    <location>
        <begin position="1"/>
        <end position="23"/>
    </location>
</feature>
<name>A0A0P1BFP2_9BASI</name>
<dbReference type="Proteomes" id="UP000054845">
    <property type="component" value="Unassembled WGS sequence"/>
</dbReference>
<organism evidence="2 3">
    <name type="scientific">Ceraceosorus bombacis</name>
    <dbReference type="NCBI Taxonomy" id="401625"/>
    <lineage>
        <taxon>Eukaryota</taxon>
        <taxon>Fungi</taxon>
        <taxon>Dikarya</taxon>
        <taxon>Basidiomycota</taxon>
        <taxon>Ustilaginomycotina</taxon>
        <taxon>Exobasidiomycetes</taxon>
        <taxon>Ceraceosorales</taxon>
        <taxon>Ceraceosoraceae</taxon>
        <taxon>Ceraceosorus</taxon>
    </lineage>
</organism>
<dbReference type="OrthoDB" id="10292635at2759"/>
<keyword evidence="3" id="KW-1185">Reference proteome</keyword>
<sequence>MRFIVIFIATGSLLAGLPNFAHAAPLKGCLGCFEGTSSHLSEAAQHGSPEHVGVADMHHEYLSSSDIHRTYADPNEDPLRLYGLPAFQREPNHGEADAQMHGGNLVFGPSLISGSGRRREVRAHFATPGTEWKYKGTYLKQKKGPNVGLRVPVSKDDLFYDATHGGGVVGKIHLPKEMKNQKGLYDITRNNVPAFGTAMRPNSDQAHDAMRDMRNARPSPSWHSPYS</sequence>